<evidence type="ECO:0000256" key="3">
    <source>
        <dbReference type="ARBA" id="ARBA00022723"/>
    </source>
</evidence>
<sequence length="116" mass="11987">MFRAQLRAVSVIASCATILATAAVAAPPADGTLARQLAERHACLGCHAIDRKLVGPAYRDVAARYANDPGAADKLALHIRNGSAGAWGAVPMPPNRIDAGDARLLADWILAGAHTP</sequence>
<keyword evidence="1" id="KW-0813">Transport</keyword>
<dbReference type="RefSeq" id="WP_048249459.1">
    <property type="nucleotide sequence ID" value="NZ_LDWR01000046.1"/>
</dbReference>
<dbReference type="InterPro" id="IPR036909">
    <property type="entry name" value="Cyt_c-like_dom_sf"/>
</dbReference>
<dbReference type="Pfam" id="PF00034">
    <property type="entry name" value="Cytochrom_C"/>
    <property type="match status" value="1"/>
</dbReference>
<dbReference type="GO" id="GO:0005506">
    <property type="term" value="F:iron ion binding"/>
    <property type="evidence" value="ECO:0007669"/>
    <property type="project" value="InterPro"/>
</dbReference>
<dbReference type="AlphaFoldDB" id="A0A0J5WQ19"/>
<dbReference type="InterPro" id="IPR009056">
    <property type="entry name" value="Cyt_c-like_dom"/>
</dbReference>
<keyword evidence="2 6" id="KW-0349">Heme</keyword>
<accession>A0A0J5WQ19</accession>
<dbReference type="PRINTS" id="PR00606">
    <property type="entry name" value="CYTCHROMECID"/>
</dbReference>
<feature type="binding site" description="covalent" evidence="6">
    <location>
        <position position="47"/>
    </location>
    <ligand>
        <name>heme c</name>
        <dbReference type="ChEBI" id="CHEBI:61717"/>
    </ligand>
</feature>
<feature type="signal peptide" evidence="7">
    <location>
        <begin position="1"/>
        <end position="25"/>
    </location>
</feature>
<organism evidence="9 10">
    <name type="scientific">Burkholderia cepacia</name>
    <name type="common">Pseudomonas cepacia</name>
    <dbReference type="NCBI Taxonomy" id="292"/>
    <lineage>
        <taxon>Bacteria</taxon>
        <taxon>Pseudomonadati</taxon>
        <taxon>Pseudomonadota</taxon>
        <taxon>Betaproteobacteria</taxon>
        <taxon>Burkholderiales</taxon>
        <taxon>Burkholderiaceae</taxon>
        <taxon>Burkholderia</taxon>
        <taxon>Burkholderia cepacia complex</taxon>
    </lineage>
</organism>
<proteinExistence type="predicted"/>
<gene>
    <name evidence="9" type="ORF">VL15_25990</name>
</gene>
<dbReference type="SUPFAM" id="SSF46626">
    <property type="entry name" value="Cytochrome c"/>
    <property type="match status" value="1"/>
</dbReference>
<dbReference type="EMBL" id="LDWR01000046">
    <property type="protein sequence ID" value="KML51032.1"/>
    <property type="molecule type" value="Genomic_DNA"/>
</dbReference>
<evidence type="ECO:0000313" key="10">
    <source>
        <dbReference type="Proteomes" id="UP000036338"/>
    </source>
</evidence>
<keyword evidence="4" id="KW-0249">Electron transport</keyword>
<dbReference type="PROSITE" id="PS51007">
    <property type="entry name" value="CYTC"/>
    <property type="match status" value="1"/>
</dbReference>
<dbReference type="Gene3D" id="1.10.760.10">
    <property type="entry name" value="Cytochrome c-like domain"/>
    <property type="match status" value="1"/>
</dbReference>
<comment type="caution">
    <text evidence="9">The sequence shown here is derived from an EMBL/GenBank/DDBJ whole genome shotgun (WGS) entry which is preliminary data.</text>
</comment>
<comment type="PTM">
    <text evidence="6">Binds 1 heme c group covalently per subunit.</text>
</comment>
<name>A0A0J5WQ19_BURCE</name>
<evidence type="ECO:0000259" key="8">
    <source>
        <dbReference type="PROSITE" id="PS51007"/>
    </source>
</evidence>
<feature type="chain" id="PRO_5005266559" description="Cytochrome c domain-containing protein" evidence="7">
    <location>
        <begin position="26"/>
        <end position="116"/>
    </location>
</feature>
<dbReference type="InterPro" id="IPR002324">
    <property type="entry name" value="Cyt_c_ID"/>
</dbReference>
<evidence type="ECO:0000313" key="9">
    <source>
        <dbReference type="EMBL" id="KML51032.1"/>
    </source>
</evidence>
<reference evidence="9 10" key="1">
    <citation type="submission" date="2015-05" db="EMBL/GenBank/DDBJ databases">
        <title>Draft genome of Burkholderia cepacia LK29.</title>
        <authorList>
            <person name="Chan X.Y."/>
        </authorList>
    </citation>
    <scope>NUCLEOTIDE SEQUENCE [LARGE SCALE GENOMIC DNA]</scope>
    <source>
        <strain evidence="9 10">LK29</strain>
    </source>
</reference>
<evidence type="ECO:0000256" key="5">
    <source>
        <dbReference type="ARBA" id="ARBA00023004"/>
    </source>
</evidence>
<protein>
    <recommendedName>
        <fullName evidence="8">Cytochrome c domain-containing protein</fullName>
    </recommendedName>
</protein>
<keyword evidence="5 6" id="KW-0408">Iron</keyword>
<dbReference type="GO" id="GO:0009055">
    <property type="term" value="F:electron transfer activity"/>
    <property type="evidence" value="ECO:0007669"/>
    <property type="project" value="InterPro"/>
</dbReference>
<dbReference type="PATRIC" id="fig|292.27.peg.5580"/>
<evidence type="ECO:0000256" key="1">
    <source>
        <dbReference type="ARBA" id="ARBA00022448"/>
    </source>
</evidence>
<evidence type="ECO:0000256" key="6">
    <source>
        <dbReference type="PIRSR" id="PIRSR602324-1"/>
    </source>
</evidence>
<evidence type="ECO:0000256" key="2">
    <source>
        <dbReference type="ARBA" id="ARBA00022617"/>
    </source>
</evidence>
<feature type="binding site" description="covalent" evidence="6">
    <location>
        <position position="92"/>
    </location>
    <ligand>
        <name>heme c</name>
        <dbReference type="ChEBI" id="CHEBI:61717"/>
    </ligand>
</feature>
<keyword evidence="7" id="KW-0732">Signal</keyword>
<dbReference type="GO" id="GO:0020037">
    <property type="term" value="F:heme binding"/>
    <property type="evidence" value="ECO:0007669"/>
    <property type="project" value="InterPro"/>
</dbReference>
<dbReference type="Proteomes" id="UP000036338">
    <property type="component" value="Unassembled WGS sequence"/>
</dbReference>
<keyword evidence="3 6" id="KW-0479">Metal-binding</keyword>
<feature type="binding site" description="covalent" evidence="6">
    <location>
        <position position="43"/>
    </location>
    <ligand>
        <name>heme c</name>
        <dbReference type="ChEBI" id="CHEBI:61717"/>
    </ligand>
</feature>
<evidence type="ECO:0000256" key="7">
    <source>
        <dbReference type="SAM" id="SignalP"/>
    </source>
</evidence>
<feature type="domain" description="Cytochrome c" evidence="8">
    <location>
        <begin position="26"/>
        <end position="113"/>
    </location>
</feature>
<evidence type="ECO:0000256" key="4">
    <source>
        <dbReference type="ARBA" id="ARBA00022982"/>
    </source>
</evidence>